<evidence type="ECO:0000256" key="2">
    <source>
        <dbReference type="ARBA" id="ARBA00010790"/>
    </source>
</evidence>
<comment type="similarity">
    <text evidence="2 6">Belongs to the GMC oxidoreductase family.</text>
</comment>
<comment type="cofactor">
    <cofactor evidence="1 5">
        <name>FAD</name>
        <dbReference type="ChEBI" id="CHEBI:57692"/>
    </cofactor>
</comment>
<organism evidence="8 9">
    <name type="scientific">Manduca sexta</name>
    <name type="common">Tobacco hawkmoth</name>
    <name type="synonym">Tobacco hornworm</name>
    <dbReference type="NCBI Taxonomy" id="7130"/>
    <lineage>
        <taxon>Eukaryota</taxon>
        <taxon>Metazoa</taxon>
        <taxon>Ecdysozoa</taxon>
        <taxon>Arthropoda</taxon>
        <taxon>Hexapoda</taxon>
        <taxon>Insecta</taxon>
        <taxon>Pterygota</taxon>
        <taxon>Neoptera</taxon>
        <taxon>Endopterygota</taxon>
        <taxon>Lepidoptera</taxon>
        <taxon>Glossata</taxon>
        <taxon>Ditrysia</taxon>
        <taxon>Bombycoidea</taxon>
        <taxon>Sphingidae</taxon>
        <taxon>Sphinginae</taxon>
        <taxon>Sphingini</taxon>
        <taxon>Manduca</taxon>
    </lineage>
</organism>
<dbReference type="PROSITE" id="PS00623">
    <property type="entry name" value="GMC_OXRED_1"/>
    <property type="match status" value="1"/>
</dbReference>
<accession>A0A921YTL2</accession>
<name>A0A921YTL2_MANSE</name>
<evidence type="ECO:0000256" key="5">
    <source>
        <dbReference type="PIRSR" id="PIRSR000137-2"/>
    </source>
</evidence>
<dbReference type="EMBL" id="JH668324">
    <property type="protein sequence ID" value="KAG6445696.1"/>
    <property type="molecule type" value="Genomic_DNA"/>
</dbReference>
<evidence type="ECO:0000256" key="1">
    <source>
        <dbReference type="ARBA" id="ARBA00001974"/>
    </source>
</evidence>
<reference evidence="8" key="1">
    <citation type="journal article" date="2016" name="Insect Biochem. Mol. Biol.">
        <title>Multifaceted biological insights from a draft genome sequence of the tobacco hornworm moth, Manduca sexta.</title>
        <authorList>
            <person name="Kanost M.R."/>
            <person name="Arrese E.L."/>
            <person name="Cao X."/>
            <person name="Chen Y.R."/>
            <person name="Chellapilla S."/>
            <person name="Goldsmith M.R."/>
            <person name="Grosse-Wilde E."/>
            <person name="Heckel D.G."/>
            <person name="Herndon N."/>
            <person name="Jiang H."/>
            <person name="Papanicolaou A."/>
            <person name="Qu J."/>
            <person name="Soulages J.L."/>
            <person name="Vogel H."/>
            <person name="Walters J."/>
            <person name="Waterhouse R.M."/>
            <person name="Ahn S.J."/>
            <person name="Almeida F.C."/>
            <person name="An C."/>
            <person name="Aqrawi P."/>
            <person name="Bretschneider A."/>
            <person name="Bryant W.B."/>
            <person name="Bucks S."/>
            <person name="Chao H."/>
            <person name="Chevignon G."/>
            <person name="Christen J.M."/>
            <person name="Clarke D.F."/>
            <person name="Dittmer N.T."/>
            <person name="Ferguson L.C.F."/>
            <person name="Garavelou S."/>
            <person name="Gordon K.H.J."/>
            <person name="Gunaratna R.T."/>
            <person name="Han Y."/>
            <person name="Hauser F."/>
            <person name="He Y."/>
            <person name="Heidel-Fischer H."/>
            <person name="Hirsh A."/>
            <person name="Hu Y."/>
            <person name="Jiang H."/>
            <person name="Kalra D."/>
            <person name="Klinner C."/>
            <person name="Konig C."/>
            <person name="Kovar C."/>
            <person name="Kroll A.R."/>
            <person name="Kuwar S.S."/>
            <person name="Lee S.L."/>
            <person name="Lehman R."/>
            <person name="Li K."/>
            <person name="Li Z."/>
            <person name="Liang H."/>
            <person name="Lovelace S."/>
            <person name="Lu Z."/>
            <person name="Mansfield J.H."/>
            <person name="McCulloch K.J."/>
            <person name="Mathew T."/>
            <person name="Morton B."/>
            <person name="Muzny D.M."/>
            <person name="Neunemann D."/>
            <person name="Ongeri F."/>
            <person name="Pauchet Y."/>
            <person name="Pu L.L."/>
            <person name="Pyrousis I."/>
            <person name="Rao X.J."/>
            <person name="Redding A."/>
            <person name="Roesel C."/>
            <person name="Sanchez-Gracia A."/>
            <person name="Schaack S."/>
            <person name="Shukla A."/>
            <person name="Tetreau G."/>
            <person name="Wang Y."/>
            <person name="Xiong G.H."/>
            <person name="Traut W."/>
            <person name="Walsh T.K."/>
            <person name="Worley K.C."/>
            <person name="Wu D."/>
            <person name="Wu W."/>
            <person name="Wu Y.Q."/>
            <person name="Zhang X."/>
            <person name="Zou Z."/>
            <person name="Zucker H."/>
            <person name="Briscoe A.D."/>
            <person name="Burmester T."/>
            <person name="Clem R.J."/>
            <person name="Feyereisen R."/>
            <person name="Grimmelikhuijzen C.J.P."/>
            <person name="Hamodrakas S.J."/>
            <person name="Hansson B.S."/>
            <person name="Huguet E."/>
            <person name="Jermiin L.S."/>
            <person name="Lan Q."/>
            <person name="Lehman H.K."/>
            <person name="Lorenzen M."/>
            <person name="Merzendorfer H."/>
            <person name="Michalopoulos I."/>
            <person name="Morton D.B."/>
            <person name="Muthukrishnan S."/>
            <person name="Oakeshott J.G."/>
            <person name="Palmer W."/>
            <person name="Park Y."/>
            <person name="Passarelli A.L."/>
            <person name="Rozas J."/>
            <person name="Schwartz L.M."/>
            <person name="Smith W."/>
            <person name="Southgate A."/>
            <person name="Vilcinskas A."/>
            <person name="Vogt R."/>
            <person name="Wang P."/>
            <person name="Werren J."/>
            <person name="Yu X.Q."/>
            <person name="Zhou J.J."/>
            <person name="Brown S.J."/>
            <person name="Scherer S.E."/>
            <person name="Richards S."/>
            <person name="Blissard G.W."/>
        </authorList>
    </citation>
    <scope>NUCLEOTIDE SEQUENCE</scope>
</reference>
<evidence type="ECO:0000256" key="3">
    <source>
        <dbReference type="ARBA" id="ARBA00022630"/>
    </source>
</evidence>
<dbReference type="GO" id="GO:0050660">
    <property type="term" value="F:flavin adenine dinucleotide binding"/>
    <property type="evidence" value="ECO:0007669"/>
    <property type="project" value="InterPro"/>
</dbReference>
<evidence type="ECO:0000313" key="8">
    <source>
        <dbReference type="EMBL" id="KAG6445696.1"/>
    </source>
</evidence>
<dbReference type="SUPFAM" id="SSF51905">
    <property type="entry name" value="FAD/NAD(P)-binding domain"/>
    <property type="match status" value="1"/>
</dbReference>
<gene>
    <name evidence="8" type="ORF">O3G_MSEX004033</name>
</gene>
<sequence>MADGVELMMTMISMISTMWPPQATVYDGCAFDFIVVGSGAGSVVANRLSERSDFNVLLIEAGDIPDDDTRIPAKFGSVINTPWDWNFTAEADATSVSQEKGRFSVPHGKLLGGTSSINHLFYLRGDPADFNEWADLLNDPSWRYDNIVPYFNKIENKKYEPVMNSPRESIRSNGMMSITSQPTDVSKRYIEAFDEVGYPANPDMNGGNIMGYGDTQYHSDVVRQDTAMNYILPARNRPNFHLLKNAFVTKVIIENKVAIGVEVVLFNNEKIIIKANNEVIVSAGVVNSPKLLSLSGVGPKEVLEKYGIPVVVDLPVGENLQEHVVVPVVHKMEYSTAKKTVVSSDKLPFPFLLGSCSLNGQAPPEYQTTVALLEHDTDFLMALCSGVFGIKTETCTMLVDECAGRDVMYSFVTIYKPASRGSVTIQSADPYVYPKIKFNFYENKTDLTNMVLYIKDFLSIGNSTYFKNAKAELIMPELDDCSGDYWECYTMQNTVHMFHPTSTCPMGTVLDSKANVKGLKRLRVVDSSALPSITRANNLAAVIMLAEKISDDIKNSYPRC</sequence>
<evidence type="ECO:0000259" key="7">
    <source>
        <dbReference type="PROSITE" id="PS00623"/>
    </source>
</evidence>
<dbReference type="Gene3D" id="3.50.50.60">
    <property type="entry name" value="FAD/NAD(P)-binding domain"/>
    <property type="match status" value="1"/>
</dbReference>
<dbReference type="InterPro" id="IPR000172">
    <property type="entry name" value="GMC_OxRdtase_N"/>
</dbReference>
<comment type="caution">
    <text evidence="8">The sequence shown here is derived from an EMBL/GenBank/DDBJ whole genome shotgun (WGS) entry which is preliminary data.</text>
</comment>
<dbReference type="SUPFAM" id="SSF54373">
    <property type="entry name" value="FAD-linked reductases, C-terminal domain"/>
    <property type="match status" value="1"/>
</dbReference>
<dbReference type="Pfam" id="PF05199">
    <property type="entry name" value="GMC_oxred_C"/>
    <property type="match status" value="1"/>
</dbReference>
<keyword evidence="9" id="KW-1185">Reference proteome</keyword>
<dbReference type="InterPro" id="IPR007867">
    <property type="entry name" value="GMC_OxRtase_C"/>
</dbReference>
<keyword evidence="4 5" id="KW-0274">FAD</keyword>
<dbReference type="PANTHER" id="PTHR11552:SF147">
    <property type="entry name" value="CHOLINE DEHYDROGENASE, MITOCHONDRIAL"/>
    <property type="match status" value="1"/>
</dbReference>
<dbReference type="EMBL" id="JH668324">
    <property type="protein sequence ID" value="KAG6445695.1"/>
    <property type="molecule type" value="Genomic_DNA"/>
</dbReference>
<feature type="binding site" evidence="5">
    <location>
        <position position="248"/>
    </location>
    <ligand>
        <name>FAD</name>
        <dbReference type="ChEBI" id="CHEBI:57692"/>
    </ligand>
</feature>
<dbReference type="Proteomes" id="UP000791440">
    <property type="component" value="Unassembled WGS sequence"/>
</dbReference>
<dbReference type="InterPro" id="IPR036188">
    <property type="entry name" value="FAD/NAD-bd_sf"/>
</dbReference>
<dbReference type="GO" id="GO:0016614">
    <property type="term" value="F:oxidoreductase activity, acting on CH-OH group of donors"/>
    <property type="evidence" value="ECO:0007669"/>
    <property type="project" value="InterPro"/>
</dbReference>
<feature type="domain" description="Glucose-methanol-choline oxidoreductase N-terminal" evidence="7">
    <location>
        <begin position="108"/>
        <end position="131"/>
    </location>
</feature>
<dbReference type="AlphaFoldDB" id="A0A921YTL2"/>
<evidence type="ECO:0000313" key="9">
    <source>
        <dbReference type="Proteomes" id="UP000791440"/>
    </source>
</evidence>
<feature type="binding site" evidence="5">
    <location>
        <position position="114"/>
    </location>
    <ligand>
        <name>FAD</name>
        <dbReference type="ChEBI" id="CHEBI:57692"/>
    </ligand>
</feature>
<proteinExistence type="inferred from homology"/>
<evidence type="ECO:0000256" key="6">
    <source>
        <dbReference type="RuleBase" id="RU003968"/>
    </source>
</evidence>
<keyword evidence="3 6" id="KW-0285">Flavoprotein</keyword>
<protein>
    <recommendedName>
        <fullName evidence="7">Glucose-methanol-choline oxidoreductase N-terminal domain-containing protein</fullName>
    </recommendedName>
</protein>
<dbReference type="Gene3D" id="3.30.560.10">
    <property type="entry name" value="Glucose Oxidase, domain 3"/>
    <property type="match status" value="1"/>
</dbReference>
<dbReference type="PIRSF" id="PIRSF000137">
    <property type="entry name" value="Alcohol_oxidase"/>
    <property type="match status" value="1"/>
</dbReference>
<dbReference type="OrthoDB" id="269227at2759"/>
<evidence type="ECO:0000256" key="4">
    <source>
        <dbReference type="ARBA" id="ARBA00022827"/>
    </source>
</evidence>
<reference evidence="8" key="2">
    <citation type="submission" date="2020-12" db="EMBL/GenBank/DDBJ databases">
        <authorList>
            <person name="Kanost M."/>
        </authorList>
    </citation>
    <scope>NUCLEOTIDE SEQUENCE</scope>
</reference>
<dbReference type="InterPro" id="IPR012132">
    <property type="entry name" value="GMC_OxRdtase"/>
</dbReference>
<dbReference type="PANTHER" id="PTHR11552">
    <property type="entry name" value="GLUCOSE-METHANOL-CHOLINE GMC OXIDOREDUCTASE"/>
    <property type="match status" value="1"/>
</dbReference>
<dbReference type="Pfam" id="PF00732">
    <property type="entry name" value="GMC_oxred_N"/>
    <property type="match status" value="1"/>
</dbReference>